<feature type="transmembrane region" description="Helical" evidence="5">
    <location>
        <begin position="120"/>
        <end position="142"/>
    </location>
</feature>
<proteinExistence type="predicted"/>
<keyword evidence="4 5" id="KW-0472">Membrane</keyword>
<evidence type="ECO:0000256" key="3">
    <source>
        <dbReference type="ARBA" id="ARBA00022989"/>
    </source>
</evidence>
<keyword evidence="2 5" id="KW-0812">Transmembrane</keyword>
<evidence type="ECO:0000256" key="5">
    <source>
        <dbReference type="SAM" id="Phobius"/>
    </source>
</evidence>
<organism evidence="7 8">
    <name type="scientific">Mytilus edulis</name>
    <name type="common">Blue mussel</name>
    <dbReference type="NCBI Taxonomy" id="6550"/>
    <lineage>
        <taxon>Eukaryota</taxon>
        <taxon>Metazoa</taxon>
        <taxon>Spiralia</taxon>
        <taxon>Lophotrochozoa</taxon>
        <taxon>Mollusca</taxon>
        <taxon>Bivalvia</taxon>
        <taxon>Autobranchia</taxon>
        <taxon>Pteriomorphia</taxon>
        <taxon>Mytilida</taxon>
        <taxon>Mytiloidea</taxon>
        <taxon>Mytilidae</taxon>
        <taxon>Mytilinae</taxon>
        <taxon>Mytilus</taxon>
    </lineage>
</organism>
<evidence type="ECO:0000259" key="6">
    <source>
        <dbReference type="PROSITE" id="PS50262"/>
    </source>
</evidence>
<keyword evidence="8" id="KW-1185">Reference proteome</keyword>
<evidence type="ECO:0000256" key="1">
    <source>
        <dbReference type="ARBA" id="ARBA00004370"/>
    </source>
</evidence>
<keyword evidence="3 5" id="KW-1133">Transmembrane helix</keyword>
<feature type="transmembrane region" description="Helical" evidence="5">
    <location>
        <begin position="20"/>
        <end position="39"/>
    </location>
</feature>
<dbReference type="GO" id="GO:0016020">
    <property type="term" value="C:membrane"/>
    <property type="evidence" value="ECO:0007669"/>
    <property type="project" value="UniProtKB-SubCell"/>
</dbReference>
<evidence type="ECO:0000313" key="8">
    <source>
        <dbReference type="Proteomes" id="UP000683360"/>
    </source>
</evidence>
<dbReference type="EMBL" id="CAJPWZ010000522">
    <property type="protein sequence ID" value="CAG2195552.1"/>
    <property type="molecule type" value="Genomic_DNA"/>
</dbReference>
<protein>
    <submittedName>
        <fullName evidence="7">PTGIR</fullName>
    </submittedName>
</protein>
<gene>
    <name evidence="7" type="ORF">MEDL_10491</name>
</gene>
<feature type="domain" description="G-protein coupled receptors family 1 profile" evidence="6">
    <location>
        <begin position="1"/>
        <end position="175"/>
    </location>
</feature>
<sequence>MCLHRLNATFTTPKTILKVLTSNISIGLGVTVVHVYVLLRCGLELIDNNVPMPCEPLYNTQKNFLLFVDVPNAILVILIACCYIVVIRRMRMTLQLGSETGNLSQLQIQQRRKSALQMRYNMITLTCIIVVTACSILPRTLYGLYVNFTHTINGEIVRATNNLLLLNPLVDPLIYLVRIKEVRRQFVRRCFKSNRTTPTTQPQLP</sequence>
<comment type="caution">
    <text evidence="7">The sequence shown here is derived from an EMBL/GenBank/DDBJ whole genome shotgun (WGS) entry which is preliminary data.</text>
</comment>
<evidence type="ECO:0000313" key="7">
    <source>
        <dbReference type="EMBL" id="CAG2195552.1"/>
    </source>
</evidence>
<feature type="transmembrane region" description="Helical" evidence="5">
    <location>
        <begin position="162"/>
        <end position="179"/>
    </location>
</feature>
<dbReference type="AlphaFoldDB" id="A0A8S3QJ29"/>
<evidence type="ECO:0000256" key="2">
    <source>
        <dbReference type="ARBA" id="ARBA00022692"/>
    </source>
</evidence>
<comment type="subcellular location">
    <subcellularLocation>
        <location evidence="1">Membrane</location>
    </subcellularLocation>
</comment>
<evidence type="ECO:0000256" key="4">
    <source>
        <dbReference type="ARBA" id="ARBA00023136"/>
    </source>
</evidence>
<dbReference type="InterPro" id="IPR017452">
    <property type="entry name" value="GPCR_Rhodpsn_7TM"/>
</dbReference>
<reference evidence="7" key="1">
    <citation type="submission" date="2021-03" db="EMBL/GenBank/DDBJ databases">
        <authorList>
            <person name="Bekaert M."/>
        </authorList>
    </citation>
    <scope>NUCLEOTIDE SEQUENCE</scope>
</reference>
<dbReference type="Proteomes" id="UP000683360">
    <property type="component" value="Unassembled WGS sequence"/>
</dbReference>
<feature type="transmembrane region" description="Helical" evidence="5">
    <location>
        <begin position="64"/>
        <end position="86"/>
    </location>
</feature>
<dbReference type="SUPFAM" id="SSF81321">
    <property type="entry name" value="Family A G protein-coupled receptor-like"/>
    <property type="match status" value="1"/>
</dbReference>
<accession>A0A8S3QJ29</accession>
<dbReference type="PROSITE" id="PS50262">
    <property type="entry name" value="G_PROTEIN_RECEP_F1_2"/>
    <property type="match status" value="1"/>
</dbReference>
<name>A0A8S3QJ29_MYTED</name>
<dbReference type="Gene3D" id="1.20.1070.10">
    <property type="entry name" value="Rhodopsin 7-helix transmembrane proteins"/>
    <property type="match status" value="1"/>
</dbReference>